<dbReference type="GO" id="GO:0032259">
    <property type="term" value="P:methylation"/>
    <property type="evidence" value="ECO:0007669"/>
    <property type="project" value="UniProtKB-KW"/>
</dbReference>
<keyword evidence="3 6" id="KW-0489">Methyltransferase</keyword>
<dbReference type="Gene3D" id="3.40.50.150">
    <property type="entry name" value="Vaccinia Virus protein VP39"/>
    <property type="match status" value="1"/>
</dbReference>
<dbReference type="PANTHER" id="PTHR43619">
    <property type="entry name" value="S-ADENOSYL-L-METHIONINE-DEPENDENT METHYLTRANSFERASE YKTD-RELATED"/>
    <property type="match status" value="1"/>
</dbReference>
<dbReference type="InterPro" id="IPR007213">
    <property type="entry name" value="Ppm1/Ppm2/Tcmp"/>
</dbReference>
<evidence type="ECO:0000313" key="7">
    <source>
        <dbReference type="EMBL" id="RDI65550.1"/>
    </source>
</evidence>
<evidence type="ECO:0000313" key="8">
    <source>
        <dbReference type="Proteomes" id="UP000254869"/>
    </source>
</evidence>
<reference evidence="7 8" key="1">
    <citation type="submission" date="2018-07" db="EMBL/GenBank/DDBJ databases">
        <title>Genomic Encyclopedia of Type Strains, Phase IV (KMG-IV): sequencing the most valuable type-strain genomes for metagenomic binning, comparative biology and taxonomic classification.</title>
        <authorList>
            <person name="Goeker M."/>
        </authorList>
    </citation>
    <scope>NUCLEOTIDE SEQUENCE [LARGE SCALE GENOMIC DNA]</scope>
    <source>
        <strain evidence="7 8">DSM 44290</strain>
    </source>
</reference>
<dbReference type="EMBL" id="QQBC01000006">
    <property type="protein sequence ID" value="RDI65550.1"/>
    <property type="molecule type" value="Genomic_DNA"/>
</dbReference>
<comment type="caution">
    <text evidence="7">The sequence shown here is derived from an EMBL/GenBank/DDBJ whole genome shotgun (WGS) entry which is preliminary data.</text>
</comment>
<evidence type="ECO:0000256" key="5">
    <source>
        <dbReference type="ARBA" id="ARBA00022691"/>
    </source>
</evidence>
<gene>
    <name evidence="7" type="ORF">DFR76_106422</name>
</gene>
<proteinExistence type="inferred from homology"/>
<organism evidence="7 8">
    <name type="scientific">Nocardia pseudobrasiliensis</name>
    <dbReference type="NCBI Taxonomy" id="45979"/>
    <lineage>
        <taxon>Bacteria</taxon>
        <taxon>Bacillati</taxon>
        <taxon>Actinomycetota</taxon>
        <taxon>Actinomycetes</taxon>
        <taxon>Mycobacteriales</taxon>
        <taxon>Nocardiaceae</taxon>
        <taxon>Nocardia</taxon>
    </lineage>
</organism>
<dbReference type="GO" id="GO:0008168">
    <property type="term" value="F:methyltransferase activity"/>
    <property type="evidence" value="ECO:0007669"/>
    <property type="project" value="UniProtKB-UniRule"/>
</dbReference>
<dbReference type="PANTHER" id="PTHR43619:SF2">
    <property type="entry name" value="S-ADENOSYL-L-METHIONINE-DEPENDENT METHYLTRANSFERASES SUPERFAMILY PROTEIN"/>
    <property type="match status" value="1"/>
</dbReference>
<dbReference type="NCBIfam" id="TIGR00027">
    <property type="entry name" value="mthyl_TIGR00027"/>
    <property type="match status" value="1"/>
</dbReference>
<accession>A0A370I4N8</accession>
<dbReference type="AlphaFoldDB" id="A0A370I4N8"/>
<evidence type="ECO:0000256" key="2">
    <source>
        <dbReference type="ARBA" id="ARBA00008138"/>
    </source>
</evidence>
<dbReference type="STRING" id="1210086.GCA_001613105_02019"/>
<evidence type="ECO:0000256" key="1">
    <source>
        <dbReference type="ARBA" id="ARBA00003907"/>
    </source>
</evidence>
<name>A0A370I4N8_9NOCA</name>
<dbReference type="InterPro" id="IPR029063">
    <property type="entry name" value="SAM-dependent_MTases_sf"/>
</dbReference>
<dbReference type="SUPFAM" id="SSF53335">
    <property type="entry name" value="S-adenosyl-L-methionine-dependent methyltransferases"/>
    <property type="match status" value="1"/>
</dbReference>
<dbReference type="Proteomes" id="UP000254869">
    <property type="component" value="Unassembled WGS sequence"/>
</dbReference>
<keyword evidence="5 6" id="KW-0949">S-adenosyl-L-methionine</keyword>
<comment type="similarity">
    <text evidence="2 6">Belongs to the UPF0677 family.</text>
</comment>
<comment type="function">
    <text evidence="1 6">Exhibits S-adenosyl-L-methionine-dependent methyltransferase activity.</text>
</comment>
<sequence length="261" mass="28973">MAVAHARADHQIVDGARVFADPLAVRIVEGDDRGANDFQEGLDDDAVRHRRLLIAARSRFADEAVAAAIDRGVDQVVVLGAGLDTAAYRNTRADIRFFEVDHPVTQEWKRQRLARTGIEVPASLTFAPVDFEQSTLADGLAAVGFDRGRGVIFVWLGVVVYLTRQSIEDTLRYIAEQDGPVEVVFDYRYPVAAPDRQRVDRVAAVGEPWLSFFDEDEMRSLLQSLGYERIRDLSAARILDDYGIASRPTDSVVHLVHAGAR</sequence>
<dbReference type="Pfam" id="PF04072">
    <property type="entry name" value="LCM"/>
    <property type="match status" value="1"/>
</dbReference>
<evidence type="ECO:0000256" key="6">
    <source>
        <dbReference type="RuleBase" id="RU362030"/>
    </source>
</evidence>
<keyword evidence="4 7" id="KW-0808">Transferase</keyword>
<evidence type="ECO:0000256" key="4">
    <source>
        <dbReference type="ARBA" id="ARBA00022679"/>
    </source>
</evidence>
<dbReference type="EC" id="2.1.1.-" evidence="6"/>
<protein>
    <recommendedName>
        <fullName evidence="6">S-adenosyl-L-methionine-dependent methyltransferase</fullName>
        <ecNumber evidence="6">2.1.1.-</ecNumber>
    </recommendedName>
</protein>
<dbReference type="InterPro" id="IPR011610">
    <property type="entry name" value="SAM_mthyl_Trfase_ML2640-like"/>
</dbReference>
<keyword evidence="8" id="KW-1185">Reference proteome</keyword>
<evidence type="ECO:0000256" key="3">
    <source>
        <dbReference type="ARBA" id="ARBA00022603"/>
    </source>
</evidence>